<name>A0A2G9CB08_9BURK</name>
<dbReference type="EMBL" id="PEOG01000031">
    <property type="protein sequence ID" value="PIM52794.1"/>
    <property type="molecule type" value="Genomic_DNA"/>
</dbReference>
<gene>
    <name evidence="1" type="ORF">CS062_12970</name>
</gene>
<dbReference type="Proteomes" id="UP000231501">
    <property type="component" value="Unassembled WGS sequence"/>
</dbReference>
<dbReference type="InterPro" id="IPR036409">
    <property type="entry name" value="Aldolase_II/adducin_N_sf"/>
</dbReference>
<evidence type="ECO:0000313" key="2">
    <source>
        <dbReference type="Proteomes" id="UP000231501"/>
    </source>
</evidence>
<dbReference type="AlphaFoldDB" id="A0A2G9CB08"/>
<organism evidence="1 2">
    <name type="scientific">Roseateles chitinivorans</name>
    <dbReference type="NCBI Taxonomy" id="2917965"/>
    <lineage>
        <taxon>Bacteria</taxon>
        <taxon>Pseudomonadati</taxon>
        <taxon>Pseudomonadota</taxon>
        <taxon>Betaproteobacteria</taxon>
        <taxon>Burkholderiales</taxon>
        <taxon>Sphaerotilaceae</taxon>
        <taxon>Roseateles</taxon>
    </lineage>
</organism>
<protein>
    <submittedName>
        <fullName evidence="1">Uncharacterized protein</fullName>
    </submittedName>
</protein>
<sequence>MSGEVLLHDTWLGLRRRLLARGLMPEATDSLSLRDPTSGAMAWGTSEDALASDGALPGDVGIGPGHGPGRGPVPAIALHRAVYAARPDVCAVLVGGGPFGRQLQAFGGWMPAVFDEQIRQLGHMGRPTEELARLPQALAGGGNVAMHAGRLILLGMTPSRLALNAELFEKCAKAWLPAVAGGASVRPLPWLVRHIANGRLRKEQAHAREQVRQGRWPVETRGY</sequence>
<keyword evidence="2" id="KW-1185">Reference proteome</keyword>
<proteinExistence type="predicted"/>
<dbReference type="SUPFAM" id="SSF53639">
    <property type="entry name" value="AraD/HMP-PK domain-like"/>
    <property type="match status" value="1"/>
</dbReference>
<accession>A0A2G9CB08</accession>
<dbReference type="OrthoDB" id="323529at2"/>
<reference evidence="1 2" key="1">
    <citation type="submission" date="2017-11" db="EMBL/GenBank/DDBJ databases">
        <title>Draft genome sequence of Mitsuaria sp. HWN-4.</title>
        <authorList>
            <person name="Gundlapally S.R."/>
        </authorList>
    </citation>
    <scope>NUCLEOTIDE SEQUENCE [LARGE SCALE GENOMIC DNA]</scope>
    <source>
        <strain evidence="1 2">HWN-4</strain>
    </source>
</reference>
<evidence type="ECO:0000313" key="1">
    <source>
        <dbReference type="EMBL" id="PIM52794.1"/>
    </source>
</evidence>
<comment type="caution">
    <text evidence="1">The sequence shown here is derived from an EMBL/GenBank/DDBJ whole genome shotgun (WGS) entry which is preliminary data.</text>
</comment>
<dbReference type="RefSeq" id="WP_099862055.1">
    <property type="nucleotide sequence ID" value="NZ_PEOG01000031.1"/>
</dbReference>